<proteinExistence type="predicted"/>
<feature type="signal peptide" evidence="1">
    <location>
        <begin position="1"/>
        <end position="22"/>
    </location>
</feature>
<dbReference type="AlphaFoldDB" id="A0A1Y0D7M9"/>
<evidence type="ECO:0000313" key="4">
    <source>
        <dbReference type="Proteomes" id="UP000243937"/>
    </source>
</evidence>
<sequence>MTKFFSVLFTLLLLLLPQMVSANAQSNLQLVGQGQMKWMFFDLYQAQLYSIDGRYQASRYPQALRLLYQKDISRDALIEATVSEWQRLGIKAQPNWLSQLSALWPNIKKGDELAIRVAETGVSHFYFNQVQLGVIKDPAFGPAFLAIWLANNSRDPKLTRQLKGN</sequence>
<dbReference type="RefSeq" id="WP_087038226.1">
    <property type="nucleotide sequence ID" value="NZ_CP021377.1"/>
</dbReference>
<evidence type="ECO:0000256" key="1">
    <source>
        <dbReference type="SAM" id="SignalP"/>
    </source>
</evidence>
<dbReference type="Proteomes" id="UP000243937">
    <property type="component" value="Chromosome"/>
</dbReference>
<evidence type="ECO:0000259" key="2">
    <source>
        <dbReference type="Pfam" id="PF16036"/>
    </source>
</evidence>
<feature type="chain" id="PRO_5012891901" description="Chalcone isomerase domain-containing protein" evidence="1">
    <location>
        <begin position="23"/>
        <end position="165"/>
    </location>
</feature>
<dbReference type="InterPro" id="IPR016087">
    <property type="entry name" value="Chalcone_isomerase"/>
</dbReference>
<dbReference type="OrthoDB" id="8527419at2"/>
<evidence type="ECO:0000313" key="3">
    <source>
        <dbReference type="EMBL" id="ART83550.1"/>
    </source>
</evidence>
<organism evidence="3 4">
    <name type="scientific">Oceanisphaera profunda</name>
    <dbReference type="NCBI Taxonomy" id="1416627"/>
    <lineage>
        <taxon>Bacteria</taxon>
        <taxon>Pseudomonadati</taxon>
        <taxon>Pseudomonadota</taxon>
        <taxon>Gammaproteobacteria</taxon>
        <taxon>Aeromonadales</taxon>
        <taxon>Aeromonadaceae</taxon>
        <taxon>Oceanisphaera</taxon>
    </lineage>
</organism>
<dbReference type="KEGG" id="opf:CBP31_13695"/>
<reference evidence="3 4" key="1">
    <citation type="journal article" date="2014" name="Int. J. Syst. Evol. Microbiol.">
        <title>Oceanisphaera profunda sp. nov., a marine bacterium isolated from deep-sea sediment, and emended description of the genus Oceanisphaera.</title>
        <authorList>
            <person name="Xu Z."/>
            <person name="Zhang X.Y."/>
            <person name="Su H.N."/>
            <person name="Yu Z.C."/>
            <person name="Liu C."/>
            <person name="Li H."/>
            <person name="Chen X.L."/>
            <person name="Song X.Y."/>
            <person name="Xie B.B."/>
            <person name="Qin Q.L."/>
            <person name="Zhou B.C."/>
            <person name="Shi M."/>
            <person name="Huang Y."/>
            <person name="Zhang Y.Z."/>
        </authorList>
    </citation>
    <scope>NUCLEOTIDE SEQUENCE [LARGE SCALE GENOMIC DNA]</scope>
    <source>
        <strain evidence="3 4">SM1222</strain>
    </source>
</reference>
<dbReference type="EMBL" id="CP021377">
    <property type="protein sequence ID" value="ART83550.1"/>
    <property type="molecule type" value="Genomic_DNA"/>
</dbReference>
<keyword evidence="4" id="KW-1185">Reference proteome</keyword>
<name>A0A1Y0D7M9_9GAMM</name>
<gene>
    <name evidence="3" type="ORF">CBP31_13695</name>
</gene>
<dbReference type="Pfam" id="PF16036">
    <property type="entry name" value="Chalcone_3"/>
    <property type="match status" value="1"/>
</dbReference>
<protein>
    <recommendedName>
        <fullName evidence="2">Chalcone isomerase domain-containing protein</fullName>
    </recommendedName>
</protein>
<keyword evidence="1" id="KW-0732">Signal</keyword>
<feature type="domain" description="Chalcone isomerase" evidence="2">
    <location>
        <begin position="24"/>
        <end position="162"/>
    </location>
</feature>
<accession>A0A1Y0D7M9</accession>